<name>A0A4C1UH24_EUMVA</name>
<protein>
    <submittedName>
        <fullName evidence="1">Uncharacterized protein</fullName>
    </submittedName>
</protein>
<organism evidence="1 2">
    <name type="scientific">Eumeta variegata</name>
    <name type="common">Bagworm moth</name>
    <name type="synonym">Eumeta japonica</name>
    <dbReference type="NCBI Taxonomy" id="151549"/>
    <lineage>
        <taxon>Eukaryota</taxon>
        <taxon>Metazoa</taxon>
        <taxon>Ecdysozoa</taxon>
        <taxon>Arthropoda</taxon>
        <taxon>Hexapoda</taxon>
        <taxon>Insecta</taxon>
        <taxon>Pterygota</taxon>
        <taxon>Neoptera</taxon>
        <taxon>Endopterygota</taxon>
        <taxon>Lepidoptera</taxon>
        <taxon>Glossata</taxon>
        <taxon>Ditrysia</taxon>
        <taxon>Tineoidea</taxon>
        <taxon>Psychidae</taxon>
        <taxon>Oiketicinae</taxon>
        <taxon>Eumeta</taxon>
    </lineage>
</organism>
<keyword evidence="2" id="KW-1185">Reference proteome</keyword>
<evidence type="ECO:0000313" key="2">
    <source>
        <dbReference type="Proteomes" id="UP000299102"/>
    </source>
</evidence>
<accession>A0A4C1UH24</accession>
<dbReference type="AlphaFoldDB" id="A0A4C1UH24"/>
<evidence type="ECO:0000313" key="1">
    <source>
        <dbReference type="EMBL" id="GBP25705.1"/>
    </source>
</evidence>
<proteinExistence type="predicted"/>
<dbReference type="EMBL" id="BGZK01000171">
    <property type="protein sequence ID" value="GBP25705.1"/>
    <property type="molecule type" value="Genomic_DNA"/>
</dbReference>
<dbReference type="Proteomes" id="UP000299102">
    <property type="component" value="Unassembled WGS sequence"/>
</dbReference>
<comment type="caution">
    <text evidence="1">The sequence shown here is derived from an EMBL/GenBank/DDBJ whole genome shotgun (WGS) entry which is preliminary data.</text>
</comment>
<sequence length="190" mass="21331">MSEELIIATAAGVGVSKETAVENTLVLLDTSMEKKYQILRDISKPSGLIFEYDSFNAVSILLNSIANYCRHNAANARADATRFKYFPRYPTRTRNNFVRATAPTSTGIQYRMSPRRVHKCVMESPCPRAAITAFILQFTTTCDDLFELRMRLPIALPWFLYGFAPDGCQREPIAKPALSVCQQAASHELQ</sequence>
<reference evidence="1 2" key="1">
    <citation type="journal article" date="2019" name="Commun. Biol.">
        <title>The bagworm genome reveals a unique fibroin gene that provides high tensile strength.</title>
        <authorList>
            <person name="Kono N."/>
            <person name="Nakamura H."/>
            <person name="Ohtoshi R."/>
            <person name="Tomita M."/>
            <person name="Numata K."/>
            <person name="Arakawa K."/>
        </authorList>
    </citation>
    <scope>NUCLEOTIDE SEQUENCE [LARGE SCALE GENOMIC DNA]</scope>
</reference>
<gene>
    <name evidence="1" type="ORF">EVAR_12184_1</name>
</gene>